<feature type="region of interest" description="Disordered" evidence="1">
    <location>
        <begin position="1"/>
        <end position="62"/>
    </location>
</feature>
<evidence type="ECO:0000256" key="1">
    <source>
        <dbReference type="SAM" id="MobiDB-lite"/>
    </source>
</evidence>
<proteinExistence type="predicted"/>
<organism evidence="2 3">
    <name type="scientific">Hucho hucho</name>
    <name type="common">huchen</name>
    <dbReference type="NCBI Taxonomy" id="62062"/>
    <lineage>
        <taxon>Eukaryota</taxon>
        <taxon>Metazoa</taxon>
        <taxon>Chordata</taxon>
        <taxon>Craniata</taxon>
        <taxon>Vertebrata</taxon>
        <taxon>Euteleostomi</taxon>
        <taxon>Actinopterygii</taxon>
        <taxon>Neopterygii</taxon>
        <taxon>Teleostei</taxon>
        <taxon>Protacanthopterygii</taxon>
        <taxon>Salmoniformes</taxon>
        <taxon>Salmonidae</taxon>
        <taxon>Salmoninae</taxon>
        <taxon>Hucho</taxon>
    </lineage>
</organism>
<sequence length="62" mass="6800">MVQVKMSKSSADPLSGVGTGSQTHSFQLPRKLPKRKSRFKRSDGSTSSDTTSSFIKRQVKQA</sequence>
<evidence type="ECO:0000313" key="2">
    <source>
        <dbReference type="Ensembl" id="ENSHHUP00000059183.1"/>
    </source>
</evidence>
<feature type="compositionally biased region" description="Polar residues" evidence="1">
    <location>
        <begin position="1"/>
        <end position="12"/>
    </location>
</feature>
<dbReference type="AlphaFoldDB" id="A0A4W5PAS0"/>
<accession>A0A4W5PAS0</accession>
<protein>
    <submittedName>
        <fullName evidence="2">Uncharacterized protein</fullName>
    </submittedName>
</protein>
<reference evidence="3" key="1">
    <citation type="submission" date="2018-06" db="EMBL/GenBank/DDBJ databases">
        <title>Genome assembly of Danube salmon.</title>
        <authorList>
            <person name="Macqueen D.J."/>
            <person name="Gundappa M.K."/>
        </authorList>
    </citation>
    <scope>NUCLEOTIDE SEQUENCE [LARGE SCALE GENOMIC DNA]</scope>
</reference>
<reference evidence="2" key="2">
    <citation type="submission" date="2025-08" db="UniProtKB">
        <authorList>
            <consortium name="Ensembl"/>
        </authorList>
    </citation>
    <scope>IDENTIFICATION</scope>
</reference>
<evidence type="ECO:0000313" key="3">
    <source>
        <dbReference type="Proteomes" id="UP000314982"/>
    </source>
</evidence>
<dbReference type="Proteomes" id="UP000314982">
    <property type="component" value="Unassembled WGS sequence"/>
</dbReference>
<name>A0A4W5PAS0_9TELE</name>
<feature type="compositionally biased region" description="Low complexity" evidence="1">
    <location>
        <begin position="44"/>
        <end position="53"/>
    </location>
</feature>
<reference evidence="2" key="3">
    <citation type="submission" date="2025-09" db="UniProtKB">
        <authorList>
            <consortium name="Ensembl"/>
        </authorList>
    </citation>
    <scope>IDENTIFICATION</scope>
</reference>
<dbReference type="Ensembl" id="ENSHHUT00000061202.1">
    <property type="protein sequence ID" value="ENSHHUP00000059183.1"/>
    <property type="gene ID" value="ENSHHUG00000035176.1"/>
</dbReference>
<keyword evidence="3" id="KW-1185">Reference proteome</keyword>